<dbReference type="SMART" id="SM00283">
    <property type="entry name" value="MA"/>
    <property type="match status" value="1"/>
</dbReference>
<dbReference type="GO" id="GO:0005886">
    <property type="term" value="C:plasma membrane"/>
    <property type="evidence" value="ECO:0007669"/>
    <property type="project" value="UniProtKB-SubCell"/>
</dbReference>
<dbReference type="SUPFAM" id="SSF58104">
    <property type="entry name" value="Methyl-accepting chemotaxis protein (MCP) signaling domain"/>
    <property type="match status" value="1"/>
</dbReference>
<keyword evidence="3 5" id="KW-0807">Transducer</keyword>
<dbReference type="GO" id="GO:0004888">
    <property type="term" value="F:transmembrane signaling receptor activity"/>
    <property type="evidence" value="ECO:0007669"/>
    <property type="project" value="InterPro"/>
</dbReference>
<dbReference type="InterPro" id="IPR004089">
    <property type="entry name" value="MCPsignal_dom"/>
</dbReference>
<dbReference type="GO" id="GO:0006935">
    <property type="term" value="P:chemotaxis"/>
    <property type="evidence" value="ECO:0007669"/>
    <property type="project" value="InterPro"/>
</dbReference>
<keyword evidence="6" id="KW-0175">Coiled coil</keyword>
<evidence type="ECO:0000256" key="2">
    <source>
        <dbReference type="ARBA" id="ARBA00022519"/>
    </source>
</evidence>
<feature type="transmembrane region" description="Helical" evidence="7">
    <location>
        <begin position="215"/>
        <end position="238"/>
    </location>
</feature>
<dbReference type="CDD" id="cd06225">
    <property type="entry name" value="HAMP"/>
    <property type="match status" value="1"/>
</dbReference>
<proteinExistence type="inferred from homology"/>
<dbReference type="GO" id="GO:0007165">
    <property type="term" value="P:signal transduction"/>
    <property type="evidence" value="ECO:0007669"/>
    <property type="project" value="UniProtKB-KW"/>
</dbReference>
<dbReference type="SMART" id="SM00304">
    <property type="entry name" value="HAMP"/>
    <property type="match status" value="2"/>
</dbReference>
<evidence type="ECO:0000259" key="9">
    <source>
        <dbReference type="PROSITE" id="PS50192"/>
    </source>
</evidence>
<dbReference type="Proteomes" id="UP000315252">
    <property type="component" value="Unassembled WGS sequence"/>
</dbReference>
<keyword evidence="7" id="KW-1133">Transmembrane helix</keyword>
<keyword evidence="2" id="KW-0997">Cell inner membrane</keyword>
<feature type="coiled-coil region" evidence="6">
    <location>
        <begin position="279"/>
        <end position="306"/>
    </location>
</feature>
<protein>
    <submittedName>
        <fullName evidence="11">HAMP domain-containing protein</fullName>
    </submittedName>
</protein>
<keyword evidence="7" id="KW-0472">Membrane</keyword>
<sequence>MLRKIRNLSVGNKVLAIVGFCLLALAFVAGIAITQMSRIAVEIETVAEQDIPLTEIISKITVHQLEQAIEFERALRYGATMGDDAHTQEKFEKAVSRFEALAHQVDEEILQGEELAAEALKLAHNPIEEKEFKHILDVLKDVEAHHAAFDKQVFAIFALLSAGEIAQAMTMEEPIEAAEEELNHELEELQAEIVRFTGEAMLTVDAHEKQTLHTLIGISAAAFVVSLLLSVLLVRLVISGPLCELVGALKELIAGNTDVSVQVRSDDEIGLVAGALELFREKLIENKELEAEAAREKERAEQARRQTLLNMADDLENSVGEIVQVVTSASTELQSSAQVMTSAVEETSAQAAAVAAASEEATTNVNTVASATEELSSSISEITRQVDQSASITGTAVDEASRTSATVKDMAEMAAKVGEVVDLINEIAEQTNLLALNATIEAARAGDAGKGFAVVASEVKNLATQTARATQEIASHVSGMQSVTLSTTRAIESFSSTVNQVSEISGNIAAAVEEQSMATNEIARNIQEAAEGTQEVTSNISGVNDAAHESGHAASQVLQASGELSTQSVILQQEVDRFLSEIRAA</sequence>
<dbReference type="AlphaFoldDB" id="A0A545TKQ0"/>
<evidence type="ECO:0000259" key="8">
    <source>
        <dbReference type="PROSITE" id="PS50111"/>
    </source>
</evidence>
<evidence type="ECO:0000256" key="5">
    <source>
        <dbReference type="PROSITE-ProRule" id="PRU00284"/>
    </source>
</evidence>
<evidence type="ECO:0000259" key="10">
    <source>
        <dbReference type="PROSITE" id="PS50885"/>
    </source>
</evidence>
<name>A0A545TKQ0_9PROT</name>
<evidence type="ECO:0000256" key="3">
    <source>
        <dbReference type="ARBA" id="ARBA00023224"/>
    </source>
</evidence>
<reference evidence="11 12" key="1">
    <citation type="submission" date="2019-06" db="EMBL/GenBank/DDBJ databases">
        <title>Whole genome sequence for Rhodospirillaceae sp. R148.</title>
        <authorList>
            <person name="Wang G."/>
        </authorList>
    </citation>
    <scope>NUCLEOTIDE SEQUENCE [LARGE SCALE GENOMIC DNA]</scope>
    <source>
        <strain evidence="11 12">R148</strain>
    </source>
</reference>
<dbReference type="InterPro" id="IPR004090">
    <property type="entry name" value="Chemotax_Me-accpt_rcpt"/>
</dbReference>
<dbReference type="Gene3D" id="6.10.340.10">
    <property type="match status" value="1"/>
</dbReference>
<evidence type="ECO:0000256" key="7">
    <source>
        <dbReference type="SAM" id="Phobius"/>
    </source>
</evidence>
<dbReference type="Gene3D" id="1.10.287.950">
    <property type="entry name" value="Methyl-accepting chemotaxis protein"/>
    <property type="match status" value="1"/>
</dbReference>
<evidence type="ECO:0000256" key="4">
    <source>
        <dbReference type="ARBA" id="ARBA00029447"/>
    </source>
</evidence>
<dbReference type="PRINTS" id="PR00260">
    <property type="entry name" value="CHEMTRNSDUCR"/>
</dbReference>
<dbReference type="PROSITE" id="PS50885">
    <property type="entry name" value="HAMP"/>
    <property type="match status" value="1"/>
</dbReference>
<gene>
    <name evidence="11" type="ORF">FKG95_19595</name>
</gene>
<evidence type="ECO:0000256" key="1">
    <source>
        <dbReference type="ARBA" id="ARBA00004429"/>
    </source>
</evidence>
<dbReference type="OrthoDB" id="3289104at2"/>
<dbReference type="PROSITE" id="PS50192">
    <property type="entry name" value="T_SNARE"/>
    <property type="match status" value="1"/>
</dbReference>
<feature type="domain" description="T-SNARE coiled-coil homology" evidence="9">
    <location>
        <begin position="481"/>
        <end position="543"/>
    </location>
</feature>
<keyword evidence="2" id="KW-1003">Cell membrane</keyword>
<keyword evidence="12" id="KW-1185">Reference proteome</keyword>
<comment type="similarity">
    <text evidence="4">Belongs to the methyl-accepting chemotaxis (MCP) protein family.</text>
</comment>
<dbReference type="Pfam" id="PF00672">
    <property type="entry name" value="HAMP"/>
    <property type="match status" value="1"/>
</dbReference>
<keyword evidence="7" id="KW-0812">Transmembrane</keyword>
<dbReference type="InterPro" id="IPR003660">
    <property type="entry name" value="HAMP_dom"/>
</dbReference>
<evidence type="ECO:0000313" key="11">
    <source>
        <dbReference type="EMBL" id="TQV77766.1"/>
    </source>
</evidence>
<dbReference type="Pfam" id="PF00015">
    <property type="entry name" value="MCPsignal"/>
    <property type="match status" value="1"/>
</dbReference>
<accession>A0A545TKQ0</accession>
<feature type="domain" description="HAMP" evidence="10">
    <location>
        <begin position="236"/>
        <end position="288"/>
    </location>
</feature>
<feature type="coiled-coil region" evidence="6">
    <location>
        <begin position="172"/>
        <end position="199"/>
    </location>
</feature>
<comment type="subcellular location">
    <subcellularLocation>
        <location evidence="1">Cell inner membrane</location>
        <topology evidence="1">Multi-pass membrane protein</topology>
    </subcellularLocation>
</comment>
<dbReference type="PROSITE" id="PS50111">
    <property type="entry name" value="CHEMOTAXIS_TRANSDUC_2"/>
    <property type="match status" value="1"/>
</dbReference>
<dbReference type="EMBL" id="VHSH01000007">
    <property type="protein sequence ID" value="TQV77766.1"/>
    <property type="molecule type" value="Genomic_DNA"/>
</dbReference>
<evidence type="ECO:0000313" key="12">
    <source>
        <dbReference type="Proteomes" id="UP000315252"/>
    </source>
</evidence>
<organism evidence="11 12">
    <name type="scientific">Denitrobaculum tricleocarpae</name>
    <dbReference type="NCBI Taxonomy" id="2591009"/>
    <lineage>
        <taxon>Bacteria</taxon>
        <taxon>Pseudomonadati</taxon>
        <taxon>Pseudomonadota</taxon>
        <taxon>Alphaproteobacteria</taxon>
        <taxon>Rhodospirillales</taxon>
        <taxon>Rhodospirillaceae</taxon>
        <taxon>Denitrobaculum</taxon>
    </lineage>
</organism>
<feature type="domain" description="Methyl-accepting transducer" evidence="8">
    <location>
        <begin position="329"/>
        <end position="565"/>
    </location>
</feature>
<dbReference type="PANTHER" id="PTHR32089">
    <property type="entry name" value="METHYL-ACCEPTING CHEMOTAXIS PROTEIN MCPB"/>
    <property type="match status" value="1"/>
</dbReference>
<dbReference type="PANTHER" id="PTHR32089:SF112">
    <property type="entry name" value="LYSOZYME-LIKE PROTEIN-RELATED"/>
    <property type="match status" value="1"/>
</dbReference>
<evidence type="ECO:0000256" key="6">
    <source>
        <dbReference type="SAM" id="Coils"/>
    </source>
</evidence>
<dbReference type="InterPro" id="IPR000727">
    <property type="entry name" value="T_SNARE_dom"/>
</dbReference>
<comment type="caution">
    <text evidence="11">The sequence shown here is derived from an EMBL/GenBank/DDBJ whole genome shotgun (WGS) entry which is preliminary data.</text>
</comment>
<dbReference type="RefSeq" id="WP_142898109.1">
    <property type="nucleotide sequence ID" value="NZ_ML660058.1"/>
</dbReference>